<organism evidence="1 2">
    <name type="scientific">Araneus ventricosus</name>
    <name type="common">Orbweaver spider</name>
    <name type="synonym">Epeira ventricosa</name>
    <dbReference type="NCBI Taxonomy" id="182803"/>
    <lineage>
        <taxon>Eukaryota</taxon>
        <taxon>Metazoa</taxon>
        <taxon>Ecdysozoa</taxon>
        <taxon>Arthropoda</taxon>
        <taxon>Chelicerata</taxon>
        <taxon>Arachnida</taxon>
        <taxon>Araneae</taxon>
        <taxon>Araneomorphae</taxon>
        <taxon>Entelegynae</taxon>
        <taxon>Araneoidea</taxon>
        <taxon>Araneidae</taxon>
        <taxon>Araneus</taxon>
    </lineage>
</organism>
<gene>
    <name evidence="1" type="ORF">AVEN_209804_1</name>
</gene>
<accession>A0A4Y2PVT4</accession>
<protein>
    <submittedName>
        <fullName evidence="1">Uncharacterized protein</fullName>
    </submittedName>
</protein>
<dbReference type="Proteomes" id="UP000499080">
    <property type="component" value="Unassembled WGS sequence"/>
</dbReference>
<reference evidence="1 2" key="1">
    <citation type="journal article" date="2019" name="Sci. Rep.">
        <title>Orb-weaving spider Araneus ventricosus genome elucidates the spidroin gene catalogue.</title>
        <authorList>
            <person name="Kono N."/>
            <person name="Nakamura H."/>
            <person name="Ohtoshi R."/>
            <person name="Moran D.A.P."/>
            <person name="Shinohara A."/>
            <person name="Yoshida Y."/>
            <person name="Fujiwara M."/>
            <person name="Mori M."/>
            <person name="Tomita M."/>
            <person name="Arakawa K."/>
        </authorList>
    </citation>
    <scope>NUCLEOTIDE SEQUENCE [LARGE SCALE GENOMIC DNA]</scope>
</reference>
<proteinExistence type="predicted"/>
<name>A0A4Y2PVT4_ARAVE</name>
<keyword evidence="2" id="KW-1185">Reference proteome</keyword>
<evidence type="ECO:0000313" key="1">
    <source>
        <dbReference type="EMBL" id="GBN56018.1"/>
    </source>
</evidence>
<sequence>MHPKSPTSARVPTSDAFIARQSKWSDGYYGKKKMTSTQKVKLTKKNMTTPSVQPSSGVQDLRMAKPALPDLLFNDIEKFSPICDDVACQDTFCWKRKKSLCYRP</sequence>
<comment type="caution">
    <text evidence="1">The sequence shown here is derived from an EMBL/GenBank/DDBJ whole genome shotgun (WGS) entry which is preliminary data.</text>
</comment>
<dbReference type="AlphaFoldDB" id="A0A4Y2PVT4"/>
<evidence type="ECO:0000313" key="2">
    <source>
        <dbReference type="Proteomes" id="UP000499080"/>
    </source>
</evidence>
<dbReference type="EMBL" id="BGPR01012428">
    <property type="protein sequence ID" value="GBN56018.1"/>
    <property type="molecule type" value="Genomic_DNA"/>
</dbReference>